<dbReference type="EMBL" id="WVUH01000233">
    <property type="protein sequence ID" value="MBO4208833.1"/>
    <property type="molecule type" value="Genomic_DNA"/>
</dbReference>
<protein>
    <submittedName>
        <fullName evidence="1">SRPBCC family protein</fullName>
    </submittedName>
</protein>
<dbReference type="Gene3D" id="3.30.530.20">
    <property type="match status" value="1"/>
</dbReference>
<dbReference type="InterPro" id="IPR019587">
    <property type="entry name" value="Polyketide_cyclase/dehydratase"/>
</dbReference>
<keyword evidence="2" id="KW-1185">Reference proteome</keyword>
<dbReference type="RefSeq" id="WP_208815811.1">
    <property type="nucleotide sequence ID" value="NZ_WVUH01000233.1"/>
</dbReference>
<organism evidence="1 2">
    <name type="scientific">Micromonospora echinofusca</name>
    <dbReference type="NCBI Taxonomy" id="47858"/>
    <lineage>
        <taxon>Bacteria</taxon>
        <taxon>Bacillati</taxon>
        <taxon>Actinomycetota</taxon>
        <taxon>Actinomycetes</taxon>
        <taxon>Micromonosporales</taxon>
        <taxon>Micromonosporaceae</taxon>
        <taxon>Micromonospora</taxon>
    </lineage>
</organism>
<dbReference type="Proteomes" id="UP000823521">
    <property type="component" value="Unassembled WGS sequence"/>
</dbReference>
<comment type="caution">
    <text evidence="1">The sequence shown here is derived from an EMBL/GenBank/DDBJ whole genome shotgun (WGS) entry which is preliminary data.</text>
</comment>
<evidence type="ECO:0000313" key="1">
    <source>
        <dbReference type="EMBL" id="MBO4208833.1"/>
    </source>
</evidence>
<dbReference type="Pfam" id="PF10604">
    <property type="entry name" value="Polyketide_cyc2"/>
    <property type="match status" value="1"/>
</dbReference>
<gene>
    <name evidence="1" type="ORF">GSF22_22890</name>
</gene>
<dbReference type="InterPro" id="IPR023393">
    <property type="entry name" value="START-like_dom_sf"/>
</dbReference>
<accession>A0ABS3VWT5</accession>
<dbReference type="CDD" id="cd07812">
    <property type="entry name" value="SRPBCC"/>
    <property type="match status" value="1"/>
</dbReference>
<proteinExistence type="predicted"/>
<dbReference type="SUPFAM" id="SSF55961">
    <property type="entry name" value="Bet v1-like"/>
    <property type="match status" value="1"/>
</dbReference>
<sequence length="162" mass="17086">MSTVTVTQLIEAPATDLWRALTEITDRVGRFSAVHGVELLTPGPFGAGTVWREVRTQPDGSASVEEFLVVESVPPHRLVLTSAGTGADYRITYTLTGSRPGRRRPCTTVTVVQESVPAARYGRVLALILGGLAARTVEGALRRDLDDLASAACSPDLGSAAA</sequence>
<name>A0ABS3VWT5_MICEH</name>
<reference evidence="1 2" key="1">
    <citation type="submission" date="2019-12" db="EMBL/GenBank/DDBJ databases">
        <title>Whole genome sequencing of endophytic Actinobacterium Micromonospora sp. MPMI6T.</title>
        <authorList>
            <person name="Evv R."/>
            <person name="Podile A.R."/>
        </authorList>
    </citation>
    <scope>NUCLEOTIDE SEQUENCE [LARGE SCALE GENOMIC DNA]</scope>
    <source>
        <strain evidence="1 2">MPMI6</strain>
    </source>
</reference>
<evidence type="ECO:0000313" key="2">
    <source>
        <dbReference type="Proteomes" id="UP000823521"/>
    </source>
</evidence>